<dbReference type="Gene3D" id="3.50.50.60">
    <property type="entry name" value="FAD/NAD(P)-binding domain"/>
    <property type="match status" value="2"/>
</dbReference>
<dbReference type="AlphaFoldDB" id="A0A0N1P446"/>
<feature type="region of interest" description="Disordered" evidence="8">
    <location>
        <begin position="17"/>
        <end position="40"/>
    </location>
</feature>
<dbReference type="OrthoDB" id="66881at2759"/>
<evidence type="ECO:0000256" key="8">
    <source>
        <dbReference type="SAM" id="MobiDB-lite"/>
    </source>
</evidence>
<comment type="caution">
    <text evidence="10">The sequence shown here is derived from an EMBL/GenBank/DDBJ whole genome shotgun (WGS) entry which is preliminary data.</text>
</comment>
<dbReference type="PRINTS" id="PR00411">
    <property type="entry name" value="PNDRDTASEI"/>
</dbReference>
<keyword evidence="7" id="KW-0560">Oxidoreductase</keyword>
<feature type="compositionally biased region" description="Basic and acidic residues" evidence="8">
    <location>
        <begin position="17"/>
        <end position="27"/>
    </location>
</feature>
<name>A0A0N1P446_9EURO</name>
<evidence type="ECO:0000259" key="9">
    <source>
        <dbReference type="Pfam" id="PF07992"/>
    </source>
</evidence>
<organism evidence="10 11">
    <name type="scientific">Cyphellophora attinorum</name>
    <dbReference type="NCBI Taxonomy" id="1664694"/>
    <lineage>
        <taxon>Eukaryota</taxon>
        <taxon>Fungi</taxon>
        <taxon>Dikarya</taxon>
        <taxon>Ascomycota</taxon>
        <taxon>Pezizomycotina</taxon>
        <taxon>Eurotiomycetes</taxon>
        <taxon>Chaetothyriomycetidae</taxon>
        <taxon>Chaetothyriales</taxon>
        <taxon>Cyphellophoraceae</taxon>
        <taxon>Cyphellophora</taxon>
    </lineage>
</organism>
<keyword evidence="11" id="KW-1185">Reference proteome</keyword>
<keyword evidence="6" id="KW-0521">NADP</keyword>
<keyword evidence="5" id="KW-0274">FAD</keyword>
<keyword evidence="4" id="KW-0285">Flavoprotein</keyword>
<dbReference type="VEuPathDB" id="FungiDB:AB675_2297"/>
<dbReference type="PANTHER" id="PTHR43098">
    <property type="entry name" value="L-ORNITHINE N(5)-MONOOXYGENASE-RELATED"/>
    <property type="match status" value="1"/>
</dbReference>
<evidence type="ECO:0000256" key="7">
    <source>
        <dbReference type="ARBA" id="ARBA00023002"/>
    </source>
</evidence>
<dbReference type="PANTHER" id="PTHR43098:SF2">
    <property type="entry name" value="FAD-BINDING MONOOXYGENASE AUSB-RELATED"/>
    <property type="match status" value="1"/>
</dbReference>
<comment type="cofactor">
    <cofactor evidence="1">
        <name>FAD</name>
        <dbReference type="ChEBI" id="CHEBI:57692"/>
    </cofactor>
</comment>
<dbReference type="InterPro" id="IPR036188">
    <property type="entry name" value="FAD/NAD-bd_sf"/>
</dbReference>
<dbReference type="PRINTS" id="PR00368">
    <property type="entry name" value="FADPNR"/>
</dbReference>
<dbReference type="GeneID" id="28734136"/>
<keyword evidence="10" id="KW-0503">Monooxygenase</keyword>
<protein>
    <submittedName>
        <fullName evidence="10">Ketocytochalasin monooxygenase</fullName>
    </submittedName>
</protein>
<evidence type="ECO:0000256" key="2">
    <source>
        <dbReference type="ARBA" id="ARBA00004721"/>
    </source>
</evidence>
<evidence type="ECO:0000256" key="3">
    <source>
        <dbReference type="ARBA" id="ARBA00010139"/>
    </source>
</evidence>
<evidence type="ECO:0000256" key="6">
    <source>
        <dbReference type="ARBA" id="ARBA00022857"/>
    </source>
</evidence>
<dbReference type="InterPro" id="IPR050775">
    <property type="entry name" value="FAD-binding_Monooxygenases"/>
</dbReference>
<proteinExistence type="inferred from homology"/>
<evidence type="ECO:0000313" key="10">
    <source>
        <dbReference type="EMBL" id="KPI45180.1"/>
    </source>
</evidence>
<gene>
    <name evidence="10" type="ORF">AB675_2297</name>
</gene>
<dbReference type="InterPro" id="IPR023753">
    <property type="entry name" value="FAD/NAD-binding_dom"/>
</dbReference>
<dbReference type="EMBL" id="LFJN01000002">
    <property type="protein sequence ID" value="KPI45180.1"/>
    <property type="molecule type" value="Genomic_DNA"/>
</dbReference>
<feature type="domain" description="FAD/NAD(P)-binding" evidence="9">
    <location>
        <begin position="71"/>
        <end position="315"/>
    </location>
</feature>
<sequence>MDASTVNVDARAAAADVKKKYEQERQKRQQTSKGLAQFSDRQQSKELLLQDPWVESGTDVHRPVKNGGTSKIVVFGAGFGGLLAAIQCLESGAAKTPGDILMVDPAGGFGGTWYWNRYPGLMCDVESYVYLPLLEETGYMPTRRYAGGEEIRKYCNTLAKHWGLTDRALFQSSGKTLTWENDHWVCEIAIQPKGLPEETIRINTSYVIIGSGAFTYPKIPNVPGLKTFEGQSLHTARWDYSITGGSPASPVLDNLKDKRVAIVGTGATAIQVVPELAKYAKELYVVQRTASAVGIRDNRDTDAEEWKTKIASKKGWHAERMKNLQIFTEQSVDLPEENLINDGFCSMPSISGAFGGPSDLKPEDMAKQIEYLYKLDDERAQKVRDRALEIVKDRETAEKLQAWYPGWCKRPTFHDEYLPTFNQPNVHLVDTDGQGIDSMGPHSITVAGKEYPIDVLVWSTGYGNPLLESLAGKADIIVRGTNGKDMEELNKAMDLKTLHGLISYGFPNLFTPSLAQAGVGAEKQVGKEHKTIITVEEKACDKWQDELQANAHLTGAIVQCLPGYFTLEGDVAHLPPEALGKMSRGGLYGQGYLKYAKILDEWRAKGDLEGLNVASAA</sequence>
<evidence type="ECO:0000256" key="5">
    <source>
        <dbReference type="ARBA" id="ARBA00022827"/>
    </source>
</evidence>
<evidence type="ECO:0000313" key="11">
    <source>
        <dbReference type="Proteomes" id="UP000038010"/>
    </source>
</evidence>
<comment type="pathway">
    <text evidence="2">Secondary metabolite biosynthesis; terpenoid biosynthesis.</text>
</comment>
<comment type="similarity">
    <text evidence="3">Belongs to the FAD-binding monooxygenase family.</text>
</comment>
<accession>A0A0N1P446</accession>
<evidence type="ECO:0000256" key="4">
    <source>
        <dbReference type="ARBA" id="ARBA00022630"/>
    </source>
</evidence>
<dbReference type="Pfam" id="PF07992">
    <property type="entry name" value="Pyr_redox_2"/>
    <property type="match status" value="1"/>
</dbReference>
<dbReference type="Proteomes" id="UP000038010">
    <property type="component" value="Unassembled WGS sequence"/>
</dbReference>
<evidence type="ECO:0000256" key="1">
    <source>
        <dbReference type="ARBA" id="ARBA00001974"/>
    </source>
</evidence>
<dbReference type="GO" id="GO:0004497">
    <property type="term" value="F:monooxygenase activity"/>
    <property type="evidence" value="ECO:0007669"/>
    <property type="project" value="UniProtKB-KW"/>
</dbReference>
<dbReference type="RefSeq" id="XP_018005143.1">
    <property type="nucleotide sequence ID" value="XM_018142256.1"/>
</dbReference>
<dbReference type="SUPFAM" id="SSF51905">
    <property type="entry name" value="FAD/NAD(P)-binding domain"/>
    <property type="match status" value="2"/>
</dbReference>
<reference evidence="10 11" key="1">
    <citation type="submission" date="2015-06" db="EMBL/GenBank/DDBJ databases">
        <title>Draft genome of the ant-associated black yeast Phialophora attae CBS 131958.</title>
        <authorList>
            <person name="Moreno L.F."/>
            <person name="Stielow B.J."/>
            <person name="de Hoog S."/>
            <person name="Vicente V.A."/>
            <person name="Weiss V.A."/>
            <person name="de Vries M."/>
            <person name="Cruz L.M."/>
            <person name="Souza E.M."/>
        </authorList>
    </citation>
    <scope>NUCLEOTIDE SEQUENCE [LARGE SCALE GENOMIC DNA]</scope>
    <source>
        <strain evidence="10 11">CBS 131958</strain>
    </source>
</reference>